<accession>A0A0R3TXU7</accession>
<keyword evidence="2" id="KW-1185">Reference proteome</keyword>
<dbReference type="InterPro" id="IPR029033">
    <property type="entry name" value="His_PPase_superfam"/>
</dbReference>
<organism evidence="3">
    <name type="scientific">Rodentolepis nana</name>
    <name type="common">Dwarf tapeworm</name>
    <name type="synonym">Hymenolepis nana</name>
    <dbReference type="NCBI Taxonomy" id="102285"/>
    <lineage>
        <taxon>Eukaryota</taxon>
        <taxon>Metazoa</taxon>
        <taxon>Spiralia</taxon>
        <taxon>Lophotrochozoa</taxon>
        <taxon>Platyhelminthes</taxon>
        <taxon>Cestoda</taxon>
        <taxon>Eucestoda</taxon>
        <taxon>Cyclophyllidea</taxon>
        <taxon>Hymenolepididae</taxon>
        <taxon>Rodentolepis</taxon>
    </lineage>
</organism>
<dbReference type="WBParaSite" id="HNAJ_0001269201-mRNA-1">
    <property type="protein sequence ID" value="HNAJ_0001269201-mRNA-1"/>
    <property type="gene ID" value="HNAJ_0001269201"/>
</dbReference>
<evidence type="ECO:0000313" key="1">
    <source>
        <dbReference type="EMBL" id="VDO13756.1"/>
    </source>
</evidence>
<proteinExistence type="predicted"/>
<dbReference type="OrthoDB" id="414418at2759"/>
<protein>
    <submittedName>
        <fullName evidence="3">Mediator of RNA polymerase II transcription subunit 6</fullName>
    </submittedName>
</protein>
<dbReference type="EMBL" id="UZAE01014546">
    <property type="protein sequence ID" value="VDO13756.1"/>
    <property type="molecule type" value="Genomic_DNA"/>
</dbReference>
<name>A0A0R3TXU7_RODNA</name>
<reference evidence="3" key="1">
    <citation type="submission" date="2017-02" db="UniProtKB">
        <authorList>
            <consortium name="WormBaseParasite"/>
        </authorList>
    </citation>
    <scope>IDENTIFICATION</scope>
</reference>
<evidence type="ECO:0000313" key="2">
    <source>
        <dbReference type="Proteomes" id="UP000278807"/>
    </source>
</evidence>
<evidence type="ECO:0000313" key="3">
    <source>
        <dbReference type="WBParaSite" id="HNAJ_0001269201-mRNA-1"/>
    </source>
</evidence>
<sequence>MSWSTVVVGHHSEAPTAELCNTFIAPSKSNLPFRIEPLLFEWLGWYSGKLPNFLSPAALYELGYNVDTTYSSISSINQLDLQETIAQFYTRSTQIVKEILDQNPFKG</sequence>
<dbReference type="STRING" id="102285.A0A0R3TXU7"/>
<dbReference type="AlphaFoldDB" id="A0A0R3TXU7"/>
<dbReference type="Gene3D" id="3.40.50.1240">
    <property type="entry name" value="Phosphoglycerate mutase-like"/>
    <property type="match status" value="1"/>
</dbReference>
<reference evidence="1 2" key="2">
    <citation type="submission" date="2018-11" db="EMBL/GenBank/DDBJ databases">
        <authorList>
            <consortium name="Pathogen Informatics"/>
        </authorList>
    </citation>
    <scope>NUCLEOTIDE SEQUENCE [LARGE SCALE GENOMIC DNA]</scope>
</reference>
<dbReference type="Proteomes" id="UP000278807">
    <property type="component" value="Unassembled WGS sequence"/>
</dbReference>
<gene>
    <name evidence="1" type="ORF">HNAJ_LOCUS12670</name>
</gene>